<dbReference type="EMBL" id="CP045875">
    <property type="protein sequence ID" value="QGG46648.1"/>
    <property type="molecule type" value="Genomic_DNA"/>
</dbReference>
<organism evidence="1 2">
    <name type="scientific">Heliorestis convoluta</name>
    <dbReference type="NCBI Taxonomy" id="356322"/>
    <lineage>
        <taxon>Bacteria</taxon>
        <taxon>Bacillati</taxon>
        <taxon>Bacillota</taxon>
        <taxon>Clostridia</taxon>
        <taxon>Eubacteriales</taxon>
        <taxon>Heliobacteriaceae</taxon>
        <taxon>Heliorestis</taxon>
    </lineage>
</organism>
<dbReference type="Proteomes" id="UP000366051">
    <property type="component" value="Chromosome"/>
</dbReference>
<reference evidence="2" key="1">
    <citation type="submission" date="2019-11" db="EMBL/GenBank/DDBJ databases">
        <title>Genome sequence of Heliorestis convoluta strain HH, an alkaliphilic and minimalistic phototrophic bacterium from a soda lake in Egypt.</title>
        <authorList>
            <person name="Dewey E.D."/>
            <person name="Stokes L.M."/>
            <person name="Burchell B.M."/>
            <person name="Shaffer K.N."/>
            <person name="Huntington A.M."/>
            <person name="Baker J.M."/>
            <person name="Nadendla S."/>
            <person name="Giglio M.G."/>
            <person name="Touchman J.W."/>
            <person name="Blankenship R.E."/>
            <person name="Madigan M.T."/>
            <person name="Sattley W.M."/>
        </authorList>
    </citation>
    <scope>NUCLEOTIDE SEQUENCE [LARGE SCALE GENOMIC DNA]</scope>
    <source>
        <strain evidence="2">HH</strain>
    </source>
</reference>
<name>A0A5Q2MWB7_9FIRM</name>
<dbReference type="AlphaFoldDB" id="A0A5Q2MWB7"/>
<sequence length="132" mass="15108">MRSRKNKIVSILLPLCAIIKKGQCKKEGLPSLRRQPYVMHTSLVELWHCTAWAEKPGYVKEDLRPILFVNHIGVSRHFWAVTYLCTGASPNRGYINILNKLTVAHRINPVNLFLQQIVLTPHAPTTNYLFSC</sequence>
<keyword evidence="2" id="KW-1185">Reference proteome</keyword>
<proteinExistence type="predicted"/>
<evidence type="ECO:0000313" key="1">
    <source>
        <dbReference type="EMBL" id="QGG46648.1"/>
    </source>
</evidence>
<gene>
    <name evidence="1" type="ORF">FTV88_0469</name>
</gene>
<protein>
    <submittedName>
        <fullName evidence="1">Uncharacterized protein</fullName>
    </submittedName>
</protein>
<dbReference type="KEGG" id="hcv:FTV88_0469"/>
<evidence type="ECO:0000313" key="2">
    <source>
        <dbReference type="Proteomes" id="UP000366051"/>
    </source>
</evidence>
<accession>A0A5Q2MWB7</accession>